<dbReference type="AlphaFoldDB" id="A0A942YIL3"/>
<organism evidence="2 3">
    <name type="scientific">Lederbergia citrisecunda</name>
    <dbReference type="NCBI Taxonomy" id="2833583"/>
    <lineage>
        <taxon>Bacteria</taxon>
        <taxon>Bacillati</taxon>
        <taxon>Bacillota</taxon>
        <taxon>Bacilli</taxon>
        <taxon>Bacillales</taxon>
        <taxon>Bacillaceae</taxon>
        <taxon>Lederbergia</taxon>
    </lineage>
</organism>
<name>A0A942YIL3_9BACI</name>
<evidence type="ECO:0000313" key="3">
    <source>
        <dbReference type="Proteomes" id="UP000682713"/>
    </source>
</evidence>
<feature type="compositionally biased region" description="Basic and acidic residues" evidence="1">
    <location>
        <begin position="1"/>
        <end position="14"/>
    </location>
</feature>
<evidence type="ECO:0000256" key="1">
    <source>
        <dbReference type="SAM" id="MobiDB-lite"/>
    </source>
</evidence>
<feature type="compositionally biased region" description="Basic and acidic residues" evidence="1">
    <location>
        <begin position="37"/>
        <end position="59"/>
    </location>
</feature>
<gene>
    <name evidence="2" type="ORF">KHA93_02020</name>
</gene>
<dbReference type="RefSeq" id="WP_213109195.1">
    <property type="nucleotide sequence ID" value="NZ_JAGYPJ010000001.1"/>
</dbReference>
<accession>A0A942YIL3</accession>
<dbReference type="InterPro" id="IPR025435">
    <property type="entry name" value="YfhD-like"/>
</dbReference>
<comment type="caution">
    <text evidence="2">The sequence shown here is derived from an EMBL/GenBank/DDBJ whole genome shotgun (WGS) entry which is preliminary data.</text>
</comment>
<dbReference type="Proteomes" id="UP000682713">
    <property type="component" value="Unassembled WGS sequence"/>
</dbReference>
<protein>
    <submittedName>
        <fullName evidence="2">YfhD family protein</fullName>
    </submittedName>
</protein>
<sequence>MGRNDRRSARDKNKQKLPQVPKNMKSDGLDVEFSEELADHNDKVAMERSKAADNRAKRK</sequence>
<feature type="region of interest" description="Disordered" evidence="1">
    <location>
        <begin position="1"/>
        <end position="59"/>
    </location>
</feature>
<dbReference type="Pfam" id="PF14151">
    <property type="entry name" value="YfhD"/>
    <property type="match status" value="1"/>
</dbReference>
<proteinExistence type="predicted"/>
<reference evidence="2 3" key="1">
    <citation type="submission" date="2021-05" db="EMBL/GenBank/DDBJ databases">
        <title>Novel Bacillus species.</title>
        <authorList>
            <person name="Liu G."/>
        </authorList>
    </citation>
    <scope>NUCLEOTIDE SEQUENCE [LARGE SCALE GENOMIC DNA]</scope>
    <source>
        <strain evidence="2 3">FJAT-49732</strain>
    </source>
</reference>
<dbReference type="EMBL" id="JAGYPJ010000001">
    <property type="protein sequence ID" value="MBS4198438.1"/>
    <property type="molecule type" value="Genomic_DNA"/>
</dbReference>
<keyword evidence="3" id="KW-1185">Reference proteome</keyword>
<evidence type="ECO:0000313" key="2">
    <source>
        <dbReference type="EMBL" id="MBS4198438.1"/>
    </source>
</evidence>